<protein>
    <submittedName>
        <fullName evidence="6">LysR family transcriptional regulator</fullName>
    </submittedName>
</protein>
<dbReference type="SUPFAM" id="SSF46785">
    <property type="entry name" value="Winged helix' DNA-binding domain"/>
    <property type="match status" value="1"/>
</dbReference>
<dbReference type="Gene3D" id="3.40.190.10">
    <property type="entry name" value="Periplasmic binding protein-like II"/>
    <property type="match status" value="2"/>
</dbReference>
<dbReference type="InterPro" id="IPR000847">
    <property type="entry name" value="LysR_HTH_N"/>
</dbReference>
<keyword evidence="3" id="KW-0238">DNA-binding</keyword>
<evidence type="ECO:0000313" key="6">
    <source>
        <dbReference type="EMBL" id="MEO5285394.1"/>
    </source>
</evidence>
<reference evidence="6 7" key="1">
    <citation type="submission" date="2024-04" db="EMBL/GenBank/DDBJ databases">
        <title>Limosilactobacillus allomucosae sp. nov., a novel species isolated from wild boar faecal samples as potential probiotics for domestic pigs.</title>
        <authorList>
            <person name="Chen B."/>
        </authorList>
    </citation>
    <scope>NUCLEOTIDE SEQUENCE [LARGE SCALE GENOMIC DNA]</scope>
    <source>
        <strain evidence="6 7">WILCCON 0055</strain>
    </source>
</reference>
<evidence type="ECO:0000256" key="2">
    <source>
        <dbReference type="ARBA" id="ARBA00023015"/>
    </source>
</evidence>
<keyword evidence="4" id="KW-0804">Transcription</keyword>
<dbReference type="Gene3D" id="1.10.10.10">
    <property type="entry name" value="Winged helix-like DNA-binding domain superfamily/Winged helix DNA-binding domain"/>
    <property type="match status" value="1"/>
</dbReference>
<dbReference type="Proteomes" id="UP001456307">
    <property type="component" value="Unassembled WGS sequence"/>
</dbReference>
<evidence type="ECO:0000259" key="5">
    <source>
        <dbReference type="PROSITE" id="PS50931"/>
    </source>
</evidence>
<accession>A0ABV0I394</accession>
<name>A0ABV0I394_9LACO</name>
<dbReference type="PROSITE" id="PS50931">
    <property type="entry name" value="HTH_LYSR"/>
    <property type="match status" value="1"/>
</dbReference>
<dbReference type="EMBL" id="JBCNVT010000001">
    <property type="protein sequence ID" value="MEO5285394.1"/>
    <property type="molecule type" value="Genomic_DNA"/>
</dbReference>
<dbReference type="InterPro" id="IPR036388">
    <property type="entry name" value="WH-like_DNA-bd_sf"/>
</dbReference>
<comment type="caution">
    <text evidence="6">The sequence shown here is derived from an EMBL/GenBank/DDBJ whole genome shotgun (WGS) entry which is preliminary data.</text>
</comment>
<comment type="similarity">
    <text evidence="1">Belongs to the LysR transcriptional regulatory family.</text>
</comment>
<proteinExistence type="inferred from homology"/>
<evidence type="ECO:0000256" key="3">
    <source>
        <dbReference type="ARBA" id="ARBA00023125"/>
    </source>
</evidence>
<dbReference type="InterPro" id="IPR005119">
    <property type="entry name" value="LysR_subst-bd"/>
</dbReference>
<feature type="domain" description="HTH lysR-type" evidence="5">
    <location>
        <begin position="12"/>
        <end position="63"/>
    </location>
</feature>
<dbReference type="SUPFAM" id="SSF53850">
    <property type="entry name" value="Periplasmic binding protein-like II"/>
    <property type="match status" value="1"/>
</dbReference>
<dbReference type="PANTHER" id="PTHR30126">
    <property type="entry name" value="HTH-TYPE TRANSCRIPTIONAL REGULATOR"/>
    <property type="match status" value="1"/>
</dbReference>
<dbReference type="RefSeq" id="WP_347952768.1">
    <property type="nucleotide sequence ID" value="NZ_JBCNVP010000001.1"/>
</dbReference>
<gene>
    <name evidence="6" type="ORF">AAVZ08_01920</name>
</gene>
<dbReference type="InterPro" id="IPR036390">
    <property type="entry name" value="WH_DNA-bd_sf"/>
</dbReference>
<keyword evidence="7" id="KW-1185">Reference proteome</keyword>
<dbReference type="PANTHER" id="PTHR30126:SF40">
    <property type="entry name" value="HTH-TYPE TRANSCRIPTIONAL REGULATOR GLTR"/>
    <property type="match status" value="1"/>
</dbReference>
<sequence length="306" mass="34111">MQPDPLLDHRSETLLAVAKTGSLTAAAKLLFVTQPAVSQQLNAWEKELGFKLLDHQGKKVALTPGAKRLVDYLTFLRNENQKMLAELKIQPAPLRLGSTLSIGSFLLPQVLAKMIEQDWPVTTQIGNTQTLLSQIQRGELDAALVEGDFDHQHFVWEIIGQEKFALFGSRQLKAAVSLENLFDYPLLVREPGSGTRQILEKWLQVHGSSLTDFKQVIEIGSPNAIIELLKDGVGISFMYQALVEDELAAGQLFEWKLNGLAIEHALYLVTAQNSFFKNQRHQLARICRQLNGSNLDGRQKSAGVFD</sequence>
<dbReference type="Pfam" id="PF03466">
    <property type="entry name" value="LysR_substrate"/>
    <property type="match status" value="1"/>
</dbReference>
<evidence type="ECO:0000256" key="1">
    <source>
        <dbReference type="ARBA" id="ARBA00009437"/>
    </source>
</evidence>
<dbReference type="Pfam" id="PF00126">
    <property type="entry name" value="HTH_1"/>
    <property type="match status" value="1"/>
</dbReference>
<keyword evidence="2" id="KW-0805">Transcription regulation</keyword>
<evidence type="ECO:0000256" key="4">
    <source>
        <dbReference type="ARBA" id="ARBA00023163"/>
    </source>
</evidence>
<organism evidence="6 7">
    <name type="scientific">Limosilactobacillus allomucosae</name>
    <dbReference type="NCBI Taxonomy" id="3142938"/>
    <lineage>
        <taxon>Bacteria</taxon>
        <taxon>Bacillati</taxon>
        <taxon>Bacillota</taxon>
        <taxon>Bacilli</taxon>
        <taxon>Lactobacillales</taxon>
        <taxon>Lactobacillaceae</taxon>
        <taxon>Limosilactobacillus</taxon>
    </lineage>
</organism>
<evidence type="ECO:0000313" key="7">
    <source>
        <dbReference type="Proteomes" id="UP001456307"/>
    </source>
</evidence>